<dbReference type="PANTHER" id="PTHR46033">
    <property type="entry name" value="PROTEIN MAIN-LIKE 2"/>
    <property type="match status" value="1"/>
</dbReference>
<dbReference type="PANTHER" id="PTHR46033:SF8">
    <property type="entry name" value="PROTEIN MAINTENANCE OF MERISTEMS-LIKE"/>
    <property type="match status" value="1"/>
</dbReference>
<feature type="compositionally biased region" description="Acidic residues" evidence="1">
    <location>
        <begin position="643"/>
        <end position="653"/>
    </location>
</feature>
<evidence type="ECO:0000259" key="2">
    <source>
        <dbReference type="Pfam" id="PF10536"/>
    </source>
</evidence>
<protein>
    <recommendedName>
        <fullName evidence="2">Aminotransferase-like plant mobile domain-containing protein</fullName>
    </recommendedName>
</protein>
<name>A0AAV6KL27_9ERIC</name>
<organism evidence="3 4">
    <name type="scientific">Rhododendron griersonianum</name>
    <dbReference type="NCBI Taxonomy" id="479676"/>
    <lineage>
        <taxon>Eukaryota</taxon>
        <taxon>Viridiplantae</taxon>
        <taxon>Streptophyta</taxon>
        <taxon>Embryophyta</taxon>
        <taxon>Tracheophyta</taxon>
        <taxon>Spermatophyta</taxon>
        <taxon>Magnoliopsida</taxon>
        <taxon>eudicotyledons</taxon>
        <taxon>Gunneridae</taxon>
        <taxon>Pentapetalae</taxon>
        <taxon>asterids</taxon>
        <taxon>Ericales</taxon>
        <taxon>Ericaceae</taxon>
        <taxon>Ericoideae</taxon>
        <taxon>Rhodoreae</taxon>
        <taxon>Rhododendron</taxon>
    </lineage>
</organism>
<accession>A0AAV6KL27</accession>
<feature type="region of interest" description="Disordered" evidence="1">
    <location>
        <begin position="643"/>
        <end position="677"/>
    </location>
</feature>
<dbReference type="Pfam" id="PF10536">
    <property type="entry name" value="PMD"/>
    <property type="match status" value="1"/>
</dbReference>
<dbReference type="Proteomes" id="UP000823749">
    <property type="component" value="Chromosome 4"/>
</dbReference>
<reference evidence="3" key="1">
    <citation type="submission" date="2020-08" db="EMBL/GenBank/DDBJ databases">
        <title>Plant Genome Project.</title>
        <authorList>
            <person name="Zhang R.-G."/>
        </authorList>
    </citation>
    <scope>NUCLEOTIDE SEQUENCE</scope>
    <source>
        <strain evidence="3">WSP0</strain>
        <tissue evidence="3">Leaf</tissue>
    </source>
</reference>
<keyword evidence="4" id="KW-1185">Reference proteome</keyword>
<dbReference type="EMBL" id="JACTNZ010000004">
    <property type="protein sequence ID" value="KAG5553112.1"/>
    <property type="molecule type" value="Genomic_DNA"/>
</dbReference>
<dbReference type="InterPro" id="IPR044824">
    <property type="entry name" value="MAIN-like"/>
</dbReference>
<feature type="region of interest" description="Disordered" evidence="1">
    <location>
        <begin position="471"/>
        <end position="507"/>
    </location>
</feature>
<sequence length="690" mass="77123">MEEHEEIITEGPGDRSLLRFQEFHRSHAIWKNNGDRPLDCKPVVVRRSEANLKKLKPPEELVAQCIRQAGFGGLLDMPFISIDLALVTALLERWRPETHTFHFLTGEWTVTLQDVEVLLGVPVDGEPVVGTILKKKYWNGLCERLLGDVPDETRKEIKGGKISLTWLRARFRGHLKPGYTDENIRQQARGYILQLIGGILMPDYSGSYVRLCYLTLLDDLSVVRSWGSACLGNLYHYLCHGCKHGSDNVGGPFILLQLWAWERWHDNFHNPDLAAHVLGAYRHFFDLQKPDEVIWRPYTDELIDSLPPICRAGRAIWMAKTIPDACDCTQPPHGKDFKSGAKNYSVKYRAQVSMWNNRLHHVVPHADVDLPDSVAYPDNDPYVLWYNRITIRYVSRLGAATDIAYGLFERLRTMDPIDLDVVRNIGDKGVACLGNLEKWLRKRPPIKPVAEQQNGGNDEDQHADLVEPQTVASGTEQGQPDATPVTRIEPTGTGSVQDGSGSLHEGGGTGSCSLLTLLWSAEGYPLTPMLEDSPSSMHVSHSPVSQTWFDMADLGSADTTLVHRPTDKRRKIFDGDHGCPVGGDVTQLGDEEGRVDGNNSVHGQIEGEAEPVMEGVLAGEGCGVLMQGHRQTLAEHERVEASVVEEEEDEIQEPDPTPLVQRPRRSERVRHPKQCGTGSHICVEHYGHLK</sequence>
<comment type="caution">
    <text evidence="3">The sequence shown here is derived from an EMBL/GenBank/DDBJ whole genome shotgun (WGS) entry which is preliminary data.</text>
</comment>
<gene>
    <name evidence="3" type="ORF">RHGRI_011097</name>
</gene>
<proteinExistence type="predicted"/>
<dbReference type="AlphaFoldDB" id="A0AAV6KL27"/>
<evidence type="ECO:0000313" key="4">
    <source>
        <dbReference type="Proteomes" id="UP000823749"/>
    </source>
</evidence>
<feature type="domain" description="Aminotransferase-like plant mobile" evidence="2">
    <location>
        <begin position="70"/>
        <end position="321"/>
    </location>
</feature>
<feature type="compositionally biased region" description="Basic residues" evidence="1">
    <location>
        <begin position="662"/>
        <end position="673"/>
    </location>
</feature>
<dbReference type="GO" id="GO:0010073">
    <property type="term" value="P:meristem maintenance"/>
    <property type="evidence" value="ECO:0007669"/>
    <property type="project" value="InterPro"/>
</dbReference>
<evidence type="ECO:0000313" key="3">
    <source>
        <dbReference type="EMBL" id="KAG5553112.1"/>
    </source>
</evidence>
<dbReference type="InterPro" id="IPR019557">
    <property type="entry name" value="AminoTfrase-like_pln_mobile"/>
</dbReference>
<evidence type="ECO:0000256" key="1">
    <source>
        <dbReference type="SAM" id="MobiDB-lite"/>
    </source>
</evidence>
<feature type="compositionally biased region" description="Polar residues" evidence="1">
    <location>
        <begin position="471"/>
        <end position="480"/>
    </location>
</feature>